<evidence type="ECO:0000313" key="1">
    <source>
        <dbReference type="EMBL" id="SDT80552.1"/>
    </source>
</evidence>
<dbReference type="GO" id="GO:0044550">
    <property type="term" value="P:secondary metabolite biosynthetic process"/>
    <property type="evidence" value="ECO:0007669"/>
    <property type="project" value="TreeGrafter"/>
</dbReference>
<dbReference type="Proteomes" id="UP000198688">
    <property type="component" value="Chromosome I"/>
</dbReference>
<keyword evidence="2" id="KW-1185">Reference proteome</keyword>
<dbReference type="STRING" id="113562.SAMN04489716_9250"/>
<evidence type="ECO:0000313" key="2">
    <source>
        <dbReference type="Proteomes" id="UP000198688"/>
    </source>
</evidence>
<organism evidence="1 2">
    <name type="scientific">Actinoplanes derwentensis</name>
    <dbReference type="NCBI Taxonomy" id="113562"/>
    <lineage>
        <taxon>Bacteria</taxon>
        <taxon>Bacillati</taxon>
        <taxon>Actinomycetota</taxon>
        <taxon>Actinomycetes</taxon>
        <taxon>Micromonosporales</taxon>
        <taxon>Micromonosporaceae</taxon>
        <taxon>Actinoplanes</taxon>
    </lineage>
</organism>
<dbReference type="AlphaFoldDB" id="A0A1H2DDH8"/>
<gene>
    <name evidence="1" type="ORF">SAMN04489716_9250</name>
</gene>
<name>A0A1H2DDH8_9ACTN</name>
<dbReference type="SUPFAM" id="SSF53901">
    <property type="entry name" value="Thiolase-like"/>
    <property type="match status" value="1"/>
</dbReference>
<proteinExistence type="predicted"/>
<dbReference type="EMBL" id="LT629758">
    <property type="protein sequence ID" value="SDT80552.1"/>
    <property type="molecule type" value="Genomic_DNA"/>
</dbReference>
<reference evidence="1 2" key="1">
    <citation type="submission" date="2016-10" db="EMBL/GenBank/DDBJ databases">
        <authorList>
            <person name="de Groot N.N."/>
        </authorList>
    </citation>
    <scope>NUCLEOTIDE SEQUENCE [LARGE SCALE GENOMIC DNA]</scope>
    <source>
        <strain evidence="1 2">DSM 43941</strain>
    </source>
</reference>
<sequence>MAVHPLPVDVECHLSAIRFAVGRPVPVEQVAGGSLAGNGETLSAEGIDFCRIDERPPAVMAAETARATLEAAPEVSVGAVVYCTDTPTGATPTMDMWTFLEGAGLVDVSATAVSGGACGNLGLGLAAARGILATQPVDAVLLVTSDAVRDGTRFNPDGLTVMSDGAASCLVTRQPFGGFRLTGLSSATQLDIDMNRGFNQARTMNRNIGQAVRQAFAGLDHRPVDCRHFVTANYGTTPRSFLAMAAGCRPAQILTPTAREVGHCFSADILINLFALLAEGDIRPNDRLCMLATSRRSWHAMAADYVPEKR</sequence>
<dbReference type="GO" id="GO:0016746">
    <property type="term" value="F:acyltransferase activity"/>
    <property type="evidence" value="ECO:0007669"/>
    <property type="project" value="UniProtKB-KW"/>
</dbReference>
<dbReference type="Gene3D" id="3.40.47.10">
    <property type="match status" value="2"/>
</dbReference>
<protein>
    <submittedName>
        <fullName evidence="1">3-oxoacyl-[acyl-carrier-protein] synthase-3</fullName>
    </submittedName>
</protein>
<dbReference type="RefSeq" id="WP_092555777.1">
    <property type="nucleotide sequence ID" value="NZ_BOMJ01000085.1"/>
</dbReference>
<dbReference type="PANTHER" id="PTHR34069:SF2">
    <property type="entry name" value="BETA-KETOACYL-[ACYL-CARRIER-PROTEIN] SYNTHASE III"/>
    <property type="match status" value="1"/>
</dbReference>
<accession>A0A1H2DDH8</accession>
<dbReference type="InterPro" id="IPR016039">
    <property type="entry name" value="Thiolase-like"/>
</dbReference>
<dbReference type="PANTHER" id="PTHR34069">
    <property type="entry name" value="3-OXOACYL-[ACYL-CARRIER-PROTEIN] SYNTHASE 3"/>
    <property type="match status" value="1"/>
</dbReference>
<dbReference type="OrthoDB" id="2636646at2"/>